<reference evidence="4" key="1">
    <citation type="submission" date="2012-02" db="EMBL/GenBank/DDBJ databases">
        <title>Genome sequencing of Giardia lamblia Genotypes A2 and B isolates (DH and GS) and comparative analysis with the genomes of Genotypes A1 and E (WB and Pig).</title>
        <authorList>
            <person name="Adam R."/>
            <person name="Dahlstrom E."/>
            <person name="Martens C."/>
            <person name="Bruno D."/>
            <person name="Barbian K."/>
            <person name="Porcella S.F."/>
            <person name="Nash T."/>
        </authorList>
    </citation>
    <scope>NUCLEOTIDE SEQUENCE</scope>
    <source>
        <strain evidence="4">DH</strain>
    </source>
</reference>
<dbReference type="Proteomes" id="UP000018320">
    <property type="component" value="Unassembled WGS sequence"/>
</dbReference>
<keyword evidence="1" id="KW-0472">Membrane</keyword>
<evidence type="ECO:0000313" key="4">
    <source>
        <dbReference type="Proteomes" id="UP000018320"/>
    </source>
</evidence>
<dbReference type="InterPro" id="IPR005127">
    <property type="entry name" value="Giardia_VSP"/>
</dbReference>
<dbReference type="VEuPathDB" id="GiardiaDB:DHA2_151632"/>
<keyword evidence="2" id="KW-0732">Signal</keyword>
<dbReference type="EMBL" id="AHGT01000003">
    <property type="protein sequence ID" value="ESU39435.1"/>
    <property type="molecule type" value="Genomic_DNA"/>
</dbReference>
<dbReference type="Pfam" id="PF03302">
    <property type="entry name" value="VSP"/>
    <property type="match status" value="2"/>
</dbReference>
<comment type="caution">
    <text evidence="3">The sequence shown here is derived from an EMBL/GenBank/DDBJ whole genome shotgun (WGS) entry which is preliminary data.</text>
</comment>
<evidence type="ECO:0000256" key="1">
    <source>
        <dbReference type="SAM" id="Phobius"/>
    </source>
</evidence>
<dbReference type="AlphaFoldDB" id="V6TQZ1"/>
<organism evidence="3 4">
    <name type="scientific">Giardia intestinalis</name>
    <name type="common">Giardia lamblia</name>
    <dbReference type="NCBI Taxonomy" id="5741"/>
    <lineage>
        <taxon>Eukaryota</taxon>
        <taxon>Metamonada</taxon>
        <taxon>Diplomonadida</taxon>
        <taxon>Hexamitidae</taxon>
        <taxon>Giardiinae</taxon>
        <taxon>Giardia</taxon>
    </lineage>
</organism>
<proteinExistence type="predicted"/>
<dbReference type="PANTHER" id="PTHR23275:SF100">
    <property type="entry name" value="EGF-LIKE DOMAIN-CONTAINING PROTEIN"/>
    <property type="match status" value="1"/>
</dbReference>
<feature type="chain" id="PRO_5004752043" evidence="2">
    <location>
        <begin position="43"/>
        <end position="247"/>
    </location>
</feature>
<feature type="non-terminal residue" evidence="3">
    <location>
        <position position="1"/>
    </location>
</feature>
<accession>V6TQZ1</accession>
<name>V6TQZ1_GIAIN</name>
<feature type="signal peptide" evidence="2">
    <location>
        <begin position="1"/>
        <end position="42"/>
    </location>
</feature>
<evidence type="ECO:0000313" key="3">
    <source>
        <dbReference type="EMBL" id="ESU39435.1"/>
    </source>
</evidence>
<dbReference type="PANTHER" id="PTHR23275">
    <property type="entry name" value="CABRIOLET.-RELATED"/>
    <property type="match status" value="1"/>
</dbReference>
<sequence>VHVGPSSGSPPLPGKAGVTQQVGGLMFGRFLLAIVILQLARAACTQEADDGKCKTCGVTIGQDTWCSECNGANYAPVNGVCEDVETQADKKALCKAHASGACTTCGGNSFMYKDGCYSSGEGLPGHSLCLSSDGDGVCTEAAPGYFAPVGAANTEQSVIACGDTTGVAIAAGGNTYKGVADCASCAPPSNNQGPVLCYLMNGDSPGGSTNKSGLSTGAIAGISVAVIVVVAGLVGFLCWWFICRGKA</sequence>
<keyword evidence="1" id="KW-1133">Transmembrane helix</keyword>
<dbReference type="InterPro" id="IPR052798">
    <property type="entry name" value="Giardia_VSA"/>
</dbReference>
<reference evidence="3 4" key="2">
    <citation type="journal article" date="2013" name="Genome Biol. Evol.">
        <title>Genome sequencing of Giardia lamblia genotypes A2 and B isolates (DH and GS) and comparative analysis with the genomes of genotypes A1 and E (WB and Pig).</title>
        <authorList>
            <person name="Adam R.D."/>
            <person name="Dahlstrom E.W."/>
            <person name="Martens C.A."/>
            <person name="Bruno D.P."/>
            <person name="Barbian K.D."/>
            <person name="Ricklefs S.M."/>
            <person name="Hernandez M.M."/>
            <person name="Narla N.P."/>
            <person name="Patel R.B."/>
            <person name="Porcella S.F."/>
            <person name="Nash T.E."/>
        </authorList>
    </citation>
    <scope>NUCLEOTIDE SEQUENCE [LARGE SCALE GENOMIC DNA]</scope>
    <source>
        <strain evidence="3 4">DH</strain>
    </source>
</reference>
<evidence type="ECO:0000256" key="2">
    <source>
        <dbReference type="SAM" id="SignalP"/>
    </source>
</evidence>
<keyword evidence="1" id="KW-0812">Transmembrane</keyword>
<feature type="transmembrane region" description="Helical" evidence="1">
    <location>
        <begin position="218"/>
        <end position="242"/>
    </location>
</feature>
<gene>
    <name evidence="3" type="ORF">DHA2_151632</name>
</gene>
<protein>
    <submittedName>
        <fullName evidence="3">Variant-specific surface protein</fullName>
    </submittedName>
</protein>